<dbReference type="Proteomes" id="UP000092666">
    <property type="component" value="Unassembled WGS sequence"/>
</dbReference>
<feature type="domain" description="Asparagine synthetase" evidence="5">
    <location>
        <begin position="288"/>
        <end position="456"/>
    </location>
</feature>
<dbReference type="Gene3D" id="3.60.20.10">
    <property type="entry name" value="Glutamine Phosphoribosylpyrophosphate, subunit 1, domain 1"/>
    <property type="match status" value="1"/>
</dbReference>
<protein>
    <submittedName>
        <fullName evidence="6">Cytoplasmic protein</fullName>
    </submittedName>
</protein>
<proteinExistence type="predicted"/>
<gene>
    <name evidence="6" type="ORF">I316_07161</name>
</gene>
<reference evidence="6 7" key="1">
    <citation type="submission" date="2013-07" db="EMBL/GenBank/DDBJ databases">
        <title>The Genome Sequence of Cryptococcus heveanensis BCC8398.</title>
        <authorList>
            <consortium name="The Broad Institute Genome Sequencing Platform"/>
            <person name="Cuomo C."/>
            <person name="Litvintseva A."/>
            <person name="Chen Y."/>
            <person name="Heitman J."/>
            <person name="Sun S."/>
            <person name="Springer D."/>
            <person name="Dromer F."/>
            <person name="Young S.K."/>
            <person name="Zeng Q."/>
            <person name="Gargeya S."/>
            <person name="Fitzgerald M."/>
            <person name="Abouelleil A."/>
            <person name="Alvarado L."/>
            <person name="Berlin A.M."/>
            <person name="Chapman S.B."/>
            <person name="Dewar J."/>
            <person name="Goldberg J."/>
            <person name="Griggs A."/>
            <person name="Gujja S."/>
            <person name="Hansen M."/>
            <person name="Howarth C."/>
            <person name="Imamovic A."/>
            <person name="Larimer J."/>
            <person name="McCowan C."/>
            <person name="Murphy C."/>
            <person name="Pearson M."/>
            <person name="Priest M."/>
            <person name="Roberts A."/>
            <person name="Saif S."/>
            <person name="Shea T."/>
            <person name="Sykes S."/>
            <person name="Wortman J."/>
            <person name="Nusbaum C."/>
            <person name="Birren B."/>
        </authorList>
    </citation>
    <scope>NUCLEOTIDE SEQUENCE [LARGE SCALE GENOMIC DNA]</scope>
    <source>
        <strain evidence="6 7">BCC8398</strain>
    </source>
</reference>
<dbReference type="Pfam" id="PF00733">
    <property type="entry name" value="Asn_synthase"/>
    <property type="match status" value="1"/>
</dbReference>
<dbReference type="CDD" id="cd01991">
    <property type="entry name" value="Asn_synthase_B_C"/>
    <property type="match status" value="1"/>
</dbReference>
<dbReference type="Gene3D" id="3.40.50.620">
    <property type="entry name" value="HUPs"/>
    <property type="match status" value="1"/>
</dbReference>
<dbReference type="InterPro" id="IPR001962">
    <property type="entry name" value="Asn_synthase"/>
</dbReference>
<keyword evidence="7" id="KW-1185">Reference proteome</keyword>
<name>A0A1B9GJP2_9TREE</name>
<dbReference type="PANTHER" id="PTHR45937">
    <property type="entry name" value="ASPARAGINE SYNTHETASE DOMAIN-CONTAINING PROTEIN 1"/>
    <property type="match status" value="1"/>
</dbReference>
<feature type="region of interest" description="Disordered" evidence="4">
    <location>
        <begin position="551"/>
        <end position="575"/>
    </location>
</feature>
<dbReference type="EMBL" id="KV700137">
    <property type="protein sequence ID" value="OCF31193.1"/>
    <property type="molecule type" value="Genomic_DNA"/>
</dbReference>
<dbReference type="PANTHER" id="PTHR45937:SF1">
    <property type="entry name" value="ASPARAGINE SYNTHETASE DOMAIN-CONTAINING PROTEIN 1"/>
    <property type="match status" value="1"/>
</dbReference>
<evidence type="ECO:0000313" key="6">
    <source>
        <dbReference type="EMBL" id="OCF31193.1"/>
    </source>
</evidence>
<evidence type="ECO:0000313" key="7">
    <source>
        <dbReference type="Proteomes" id="UP000092666"/>
    </source>
</evidence>
<evidence type="ECO:0000256" key="1">
    <source>
        <dbReference type="ARBA" id="ARBA00022605"/>
    </source>
</evidence>
<dbReference type="GO" id="GO:0004066">
    <property type="term" value="F:asparagine synthase (glutamine-hydrolyzing) activity"/>
    <property type="evidence" value="ECO:0007669"/>
    <property type="project" value="InterPro"/>
</dbReference>
<evidence type="ECO:0000256" key="2">
    <source>
        <dbReference type="ARBA" id="ARBA00022888"/>
    </source>
</evidence>
<reference evidence="7" key="2">
    <citation type="submission" date="2013-12" db="EMBL/GenBank/DDBJ databases">
        <title>Evolution of pathogenesis and genome organization in the Tremellales.</title>
        <authorList>
            <person name="Cuomo C."/>
            <person name="Litvintseva A."/>
            <person name="Heitman J."/>
            <person name="Chen Y."/>
            <person name="Sun S."/>
            <person name="Springer D."/>
            <person name="Dromer F."/>
            <person name="Young S."/>
            <person name="Zeng Q."/>
            <person name="Chapman S."/>
            <person name="Gujja S."/>
            <person name="Saif S."/>
            <person name="Birren B."/>
        </authorList>
    </citation>
    <scope>NUCLEOTIDE SEQUENCE [LARGE SCALE GENOMIC DNA]</scope>
    <source>
        <strain evidence="7">BCC8398</strain>
    </source>
</reference>
<keyword evidence="3" id="KW-0315">Glutamine amidotransferase</keyword>
<evidence type="ECO:0000259" key="5">
    <source>
        <dbReference type="Pfam" id="PF00733"/>
    </source>
</evidence>
<evidence type="ECO:0000256" key="3">
    <source>
        <dbReference type="ARBA" id="ARBA00022962"/>
    </source>
</evidence>
<keyword evidence="2" id="KW-0061">Asparagine biosynthesis</keyword>
<dbReference type="STRING" id="1296120.A0A1B9GJP2"/>
<keyword evidence="1" id="KW-0028">Amino-acid biosynthesis</keyword>
<dbReference type="SUPFAM" id="SSF52402">
    <property type="entry name" value="Adenine nucleotide alpha hydrolases-like"/>
    <property type="match status" value="1"/>
</dbReference>
<dbReference type="InterPro" id="IPR051857">
    <property type="entry name" value="Asn_synthetase_domain"/>
</dbReference>
<evidence type="ECO:0000256" key="4">
    <source>
        <dbReference type="SAM" id="MobiDB-lite"/>
    </source>
</evidence>
<organism evidence="6 7">
    <name type="scientific">Kwoniella heveanensis BCC8398</name>
    <dbReference type="NCBI Taxonomy" id="1296120"/>
    <lineage>
        <taxon>Eukaryota</taxon>
        <taxon>Fungi</taxon>
        <taxon>Dikarya</taxon>
        <taxon>Basidiomycota</taxon>
        <taxon>Agaricomycotina</taxon>
        <taxon>Tremellomycetes</taxon>
        <taxon>Tremellales</taxon>
        <taxon>Cryptococcaceae</taxon>
        <taxon>Kwoniella</taxon>
    </lineage>
</organism>
<dbReference type="OrthoDB" id="10252281at2759"/>
<dbReference type="SUPFAM" id="SSF56235">
    <property type="entry name" value="N-terminal nucleophile aminohydrolases (Ntn hydrolases)"/>
    <property type="match status" value="1"/>
</dbReference>
<sequence length="575" mass="63518">MCGLTLTIRPLPASSTKPEERNAAIPALLDSFRSTNTQRGPDSQRSHTEIVDLEDGRQVEVVLNATVLGLRGELTAQPMIGKRGVLGWNGQVFEGIDVQKDENDTRKLFERLEAGEEPEEILRGVEGPFAFIYLDLVTQTVHYQLDPLSRRSLLIHPVDDTTHSHTEYLILSSSRSTSAREQGIDMRALLGGEGGTIRLKDIIVQTAENGLEINLDRAMNQHSTLHQAESSSSAATFTRVTSINSFIPSHEPPFNNPAVEAEVSRFIDHLRTSVRKRVENIPDPEPGQARVAVLFSGGIDCTFLAYLLHDCLPLSDPIDLINVAFSTAPKTLNPNDKGKGKALPLPTYDVPDRLSGRDAVAELRQVCVGREWRFVEVNVPYEETQAHRQRVLDLMYPSGTEMDLSLALPLYFASRGLGTLEGSGEAYQVRAKVYISGLGADEQLGGYARHRHAFQRGGWPGLIDETQMDISRLPTRNLSRDDRLISSFARDARYPYLSLSFISYLSSSPIHLKVDPRMKEGQGDKLLLRKAVRSVGLMRASERVKRAMQFGTRSSKVGGSGSGVKGPKAGERLVE</sequence>
<dbReference type="GO" id="GO:0006529">
    <property type="term" value="P:asparagine biosynthetic process"/>
    <property type="evidence" value="ECO:0007669"/>
    <property type="project" value="UniProtKB-KW"/>
</dbReference>
<accession>A0A1B9GJP2</accession>
<dbReference type="AlphaFoldDB" id="A0A1B9GJP2"/>
<dbReference type="InterPro" id="IPR029055">
    <property type="entry name" value="Ntn_hydrolases_N"/>
</dbReference>
<dbReference type="InterPro" id="IPR014729">
    <property type="entry name" value="Rossmann-like_a/b/a_fold"/>
</dbReference>